<dbReference type="Proteomes" id="UP000243579">
    <property type="component" value="Unassembled WGS sequence"/>
</dbReference>
<protein>
    <recommendedName>
        <fullName evidence="5">Secreted protein</fullName>
    </recommendedName>
</protein>
<accession>A0A1V9Y4S5</accession>
<dbReference type="GO" id="GO:0006457">
    <property type="term" value="P:protein folding"/>
    <property type="evidence" value="ECO:0007669"/>
    <property type="project" value="InterPro"/>
</dbReference>
<dbReference type="Gene3D" id="3.30.70.260">
    <property type="match status" value="1"/>
</dbReference>
<dbReference type="OrthoDB" id="75833at2759"/>
<feature type="coiled-coil region" evidence="1">
    <location>
        <begin position="175"/>
        <end position="207"/>
    </location>
</feature>
<keyword evidence="4" id="KW-1185">Reference proteome</keyword>
<dbReference type="Pfam" id="PF10185">
    <property type="entry name" value="Mesd"/>
    <property type="match status" value="1"/>
</dbReference>
<comment type="caution">
    <text evidence="3">The sequence shown here is derived from an EMBL/GenBank/DDBJ whole genome shotgun (WGS) entry which is preliminary data.</text>
</comment>
<proteinExistence type="predicted"/>
<dbReference type="AlphaFoldDB" id="A0A1V9Y4S5"/>
<feature type="signal peptide" evidence="2">
    <location>
        <begin position="1"/>
        <end position="25"/>
    </location>
</feature>
<keyword evidence="1" id="KW-0175">Coiled coil</keyword>
<evidence type="ECO:0000256" key="2">
    <source>
        <dbReference type="SAM" id="SignalP"/>
    </source>
</evidence>
<evidence type="ECO:0008006" key="5">
    <source>
        <dbReference type="Google" id="ProtNLM"/>
    </source>
</evidence>
<keyword evidence="2" id="KW-0732">Signal</keyword>
<evidence type="ECO:0000313" key="3">
    <source>
        <dbReference type="EMBL" id="OQR80721.1"/>
    </source>
</evidence>
<dbReference type="EMBL" id="JNBR01002878">
    <property type="protein sequence ID" value="OQR80721.1"/>
    <property type="molecule type" value="Genomic_DNA"/>
</dbReference>
<sequence>MRKSIGCAVAAVLAVLAVMVSPAAAWLNSQDIDYDAVEKAWEAGDMDEELKPEVDLMHKRRQAEERKKRPNFVGDVGIPQTMLISMKDSALPDFQRQYPDIPDATHAIAEMWKAMLFNGGIDTEFFELNEAPDKLLVKVPRGWLAEDVVDFLVNQEQVKEVMWDYETYYPPGVDEEAMEKEKERLRLEAIAKEKARQKKKAKKKAQKTEL</sequence>
<evidence type="ECO:0000313" key="4">
    <source>
        <dbReference type="Proteomes" id="UP000243579"/>
    </source>
</evidence>
<dbReference type="InterPro" id="IPR019330">
    <property type="entry name" value="MESD"/>
</dbReference>
<evidence type="ECO:0000256" key="1">
    <source>
        <dbReference type="SAM" id="Coils"/>
    </source>
</evidence>
<gene>
    <name evidence="3" type="ORF">ACHHYP_17261</name>
</gene>
<name>A0A1V9Y4S5_ACHHY</name>
<reference evidence="3 4" key="1">
    <citation type="journal article" date="2014" name="Genome Biol. Evol.">
        <title>The secreted proteins of Achlya hypogyna and Thraustotheca clavata identify the ancestral oomycete secretome and reveal gene acquisitions by horizontal gene transfer.</title>
        <authorList>
            <person name="Misner I."/>
            <person name="Blouin N."/>
            <person name="Leonard G."/>
            <person name="Richards T.A."/>
            <person name="Lane C.E."/>
        </authorList>
    </citation>
    <scope>NUCLEOTIDE SEQUENCE [LARGE SCALE GENOMIC DNA]</scope>
    <source>
        <strain evidence="3 4">ATCC 48635</strain>
    </source>
</reference>
<feature type="chain" id="PRO_5013365914" description="Secreted protein" evidence="2">
    <location>
        <begin position="26"/>
        <end position="210"/>
    </location>
</feature>
<organism evidence="3 4">
    <name type="scientific">Achlya hypogyna</name>
    <name type="common">Oomycete</name>
    <name type="synonym">Protoachlya hypogyna</name>
    <dbReference type="NCBI Taxonomy" id="1202772"/>
    <lineage>
        <taxon>Eukaryota</taxon>
        <taxon>Sar</taxon>
        <taxon>Stramenopiles</taxon>
        <taxon>Oomycota</taxon>
        <taxon>Saprolegniomycetes</taxon>
        <taxon>Saprolegniales</taxon>
        <taxon>Achlyaceae</taxon>
        <taxon>Achlya</taxon>
    </lineage>
</organism>